<protein>
    <submittedName>
        <fullName evidence="2">Uncharacterized protein</fullName>
    </submittedName>
</protein>
<evidence type="ECO:0000313" key="3">
    <source>
        <dbReference type="Proteomes" id="UP001221757"/>
    </source>
</evidence>
<dbReference type="SUPFAM" id="SSF52540">
    <property type="entry name" value="P-loop containing nucleoside triphosphate hydrolases"/>
    <property type="match status" value="1"/>
</dbReference>
<evidence type="ECO:0000256" key="1">
    <source>
        <dbReference type="SAM" id="MobiDB-lite"/>
    </source>
</evidence>
<feature type="compositionally biased region" description="Polar residues" evidence="1">
    <location>
        <begin position="46"/>
        <end position="60"/>
    </location>
</feature>
<dbReference type="AlphaFoldDB" id="A0AAD7GHG5"/>
<dbReference type="EMBL" id="JARKIE010000081">
    <property type="protein sequence ID" value="KAJ7688185.1"/>
    <property type="molecule type" value="Genomic_DNA"/>
</dbReference>
<proteinExistence type="predicted"/>
<sequence>MARLPRPHPSTDAKGFARSLKHKVAPEEDDIEEQPAKNGSPKPLQASRSAINENPTASKSSPPPDVISHLHKRPTTLASVRTQEAGRLTILLESIAVSASFSTEAHAADLITADLAGAGRVCGWNRLMKDTESIDFRLSPLEDVPVALGSGPGVYVWYRTSKMVLSLFPLAAHLKESLTSLRFANREHHESVAKSLRPPGDLHPLQDRRDEPSAAYVTDTTVHFCDEKHGETASELRDPIDLVHISRTNVADLTRMHLLLQSIVLDSFVSVNVTSNS</sequence>
<accession>A0AAD7GHG5</accession>
<gene>
    <name evidence="2" type="ORF">B0H17DRAFT_1135832</name>
</gene>
<dbReference type="InterPro" id="IPR027417">
    <property type="entry name" value="P-loop_NTPase"/>
</dbReference>
<organism evidence="2 3">
    <name type="scientific">Mycena rosella</name>
    <name type="common">Pink bonnet</name>
    <name type="synonym">Agaricus rosellus</name>
    <dbReference type="NCBI Taxonomy" id="1033263"/>
    <lineage>
        <taxon>Eukaryota</taxon>
        <taxon>Fungi</taxon>
        <taxon>Dikarya</taxon>
        <taxon>Basidiomycota</taxon>
        <taxon>Agaricomycotina</taxon>
        <taxon>Agaricomycetes</taxon>
        <taxon>Agaricomycetidae</taxon>
        <taxon>Agaricales</taxon>
        <taxon>Marasmiineae</taxon>
        <taxon>Mycenaceae</taxon>
        <taxon>Mycena</taxon>
    </lineage>
</organism>
<evidence type="ECO:0000313" key="2">
    <source>
        <dbReference type="EMBL" id="KAJ7688185.1"/>
    </source>
</evidence>
<keyword evidence="3" id="KW-1185">Reference proteome</keyword>
<reference evidence="2" key="1">
    <citation type="submission" date="2023-03" db="EMBL/GenBank/DDBJ databases">
        <title>Massive genome expansion in bonnet fungi (Mycena s.s.) driven by repeated elements and novel gene families across ecological guilds.</title>
        <authorList>
            <consortium name="Lawrence Berkeley National Laboratory"/>
            <person name="Harder C.B."/>
            <person name="Miyauchi S."/>
            <person name="Viragh M."/>
            <person name="Kuo A."/>
            <person name="Thoen E."/>
            <person name="Andreopoulos B."/>
            <person name="Lu D."/>
            <person name="Skrede I."/>
            <person name="Drula E."/>
            <person name="Henrissat B."/>
            <person name="Morin E."/>
            <person name="Kohler A."/>
            <person name="Barry K."/>
            <person name="LaButti K."/>
            <person name="Morin E."/>
            <person name="Salamov A."/>
            <person name="Lipzen A."/>
            <person name="Mereny Z."/>
            <person name="Hegedus B."/>
            <person name="Baldrian P."/>
            <person name="Stursova M."/>
            <person name="Weitz H."/>
            <person name="Taylor A."/>
            <person name="Grigoriev I.V."/>
            <person name="Nagy L.G."/>
            <person name="Martin F."/>
            <person name="Kauserud H."/>
        </authorList>
    </citation>
    <scope>NUCLEOTIDE SEQUENCE</scope>
    <source>
        <strain evidence="2">CBHHK067</strain>
    </source>
</reference>
<feature type="region of interest" description="Disordered" evidence="1">
    <location>
        <begin position="1"/>
        <end position="69"/>
    </location>
</feature>
<dbReference type="Proteomes" id="UP001221757">
    <property type="component" value="Unassembled WGS sequence"/>
</dbReference>
<comment type="caution">
    <text evidence="2">The sequence shown here is derived from an EMBL/GenBank/DDBJ whole genome shotgun (WGS) entry which is preliminary data.</text>
</comment>
<name>A0AAD7GHG5_MYCRO</name>